<keyword evidence="2" id="KW-0677">Repeat</keyword>
<name>A0A180GMI8_PUCT1</name>
<dbReference type="OrthoDB" id="25131at2759"/>
<dbReference type="InterPro" id="IPR001680">
    <property type="entry name" value="WD40_rpt"/>
</dbReference>
<organism evidence="5">
    <name type="scientific">Puccinia triticina (isolate 1-1 / race 1 (BBBD))</name>
    <name type="common">Brown leaf rust fungus</name>
    <dbReference type="NCBI Taxonomy" id="630390"/>
    <lineage>
        <taxon>Eukaryota</taxon>
        <taxon>Fungi</taxon>
        <taxon>Dikarya</taxon>
        <taxon>Basidiomycota</taxon>
        <taxon>Pucciniomycotina</taxon>
        <taxon>Pucciniomycetes</taxon>
        <taxon>Pucciniales</taxon>
        <taxon>Pucciniaceae</taxon>
        <taxon>Puccinia</taxon>
    </lineage>
</organism>
<proteinExistence type="predicted"/>
<dbReference type="VEuPathDB" id="FungiDB:PTTG_06732"/>
<dbReference type="InterPro" id="IPR015943">
    <property type="entry name" value="WD40/YVTN_repeat-like_dom_sf"/>
</dbReference>
<reference evidence="5" key="2">
    <citation type="submission" date="2016-05" db="EMBL/GenBank/DDBJ databases">
        <title>Comparative analysis highlights variable genome content of wheat rusts and divergence of the mating loci.</title>
        <authorList>
            <person name="Cuomo C.A."/>
            <person name="Bakkeren G."/>
            <person name="Szabo L."/>
            <person name="Khalil H."/>
            <person name="Joly D."/>
            <person name="Goldberg J."/>
            <person name="Young S."/>
            <person name="Zeng Q."/>
            <person name="Fellers J."/>
        </authorList>
    </citation>
    <scope>NUCLEOTIDE SEQUENCE [LARGE SCALE GENOMIC DNA]</scope>
    <source>
        <strain evidence="5">1-1 BBBD Race 1</strain>
    </source>
</reference>
<dbReference type="PANTHER" id="PTHR22889">
    <property type="entry name" value="WD REPEAT-CONTAINING PROTEIN 89"/>
    <property type="match status" value="1"/>
</dbReference>
<dbReference type="STRING" id="630390.A0A180GMI8"/>
<gene>
    <name evidence="5" type="ORF">PTTG_06732</name>
</gene>
<dbReference type="InterPro" id="IPR036322">
    <property type="entry name" value="WD40_repeat_dom_sf"/>
</dbReference>
<dbReference type="Proteomes" id="UP000005240">
    <property type="component" value="Unassembled WGS sequence"/>
</dbReference>
<evidence type="ECO:0000256" key="3">
    <source>
        <dbReference type="PROSITE-ProRule" id="PRU00221"/>
    </source>
</evidence>
<dbReference type="SUPFAM" id="SSF50978">
    <property type="entry name" value="WD40 repeat-like"/>
    <property type="match status" value="1"/>
</dbReference>
<protein>
    <submittedName>
        <fullName evidence="6">WD_REPEATS_REGION domain-containing protein</fullName>
    </submittedName>
</protein>
<evidence type="ECO:0000256" key="1">
    <source>
        <dbReference type="ARBA" id="ARBA00022574"/>
    </source>
</evidence>
<dbReference type="Pfam" id="PF00400">
    <property type="entry name" value="WD40"/>
    <property type="match status" value="2"/>
</dbReference>
<dbReference type="PANTHER" id="PTHR22889:SF0">
    <property type="entry name" value="WD REPEAT-CONTAINING PROTEIN 89"/>
    <property type="match status" value="1"/>
</dbReference>
<evidence type="ECO:0000313" key="6">
    <source>
        <dbReference type="EnsemblFungi" id="PTTG_06732-t43_1-p1"/>
    </source>
</evidence>
<evidence type="ECO:0000313" key="7">
    <source>
        <dbReference type="Proteomes" id="UP000005240"/>
    </source>
</evidence>
<sequence length="388" mass="41711">MAYVLQLAPLPGQCCASASSDPRDPIRIFDLARQSAIGAIAHPHALGRPTQLRSSPALLLACFASPSTVLGWDLRTPDHRPGSQPTIRLAGHSPTPFLALAHSDSDSHLMIAAGSAKEDESTASQIELFDLRGPSLPCCVYDQAHSDSVTALEFSPAGNTHHLLSASTDGLLAIHDTSLADQDQSILLTSNTGASLAHAQWLPADPKTIWAGSDMETLSRWDAEELSLLKDYGDLRQDSLAKPDPSWLQPVSYLISLANPSPTRSAYFAGSQSGDVALVETTDPEADRWKLLGSFNGGHSEMVRCATLHPQNGLVLTGGEDGMVCIWSNDTANQQSFRLVNRFNPSATPAIQTQNQRAAHPPHPTPDSGLINKTHSSKDNRFKPYSRH</sequence>
<evidence type="ECO:0000256" key="4">
    <source>
        <dbReference type="SAM" id="MobiDB-lite"/>
    </source>
</evidence>
<dbReference type="SMART" id="SM00320">
    <property type="entry name" value="WD40"/>
    <property type="match status" value="2"/>
</dbReference>
<dbReference type="PROSITE" id="PS50082">
    <property type="entry name" value="WD_REPEATS_2"/>
    <property type="match status" value="1"/>
</dbReference>
<dbReference type="EMBL" id="ADAS02000044">
    <property type="protein sequence ID" value="OAV94027.1"/>
    <property type="molecule type" value="Genomic_DNA"/>
</dbReference>
<reference evidence="5" key="1">
    <citation type="submission" date="2009-11" db="EMBL/GenBank/DDBJ databases">
        <authorList>
            <consortium name="The Broad Institute Genome Sequencing Platform"/>
            <person name="Ward D."/>
            <person name="Feldgarden M."/>
            <person name="Earl A."/>
            <person name="Young S.K."/>
            <person name="Zeng Q."/>
            <person name="Koehrsen M."/>
            <person name="Alvarado L."/>
            <person name="Berlin A."/>
            <person name="Bochicchio J."/>
            <person name="Borenstein D."/>
            <person name="Chapman S.B."/>
            <person name="Chen Z."/>
            <person name="Engels R."/>
            <person name="Freedman E."/>
            <person name="Gellesch M."/>
            <person name="Goldberg J."/>
            <person name="Griggs A."/>
            <person name="Gujja S."/>
            <person name="Heilman E."/>
            <person name="Heiman D."/>
            <person name="Hepburn T."/>
            <person name="Howarth C."/>
            <person name="Jen D."/>
            <person name="Larson L."/>
            <person name="Lewis B."/>
            <person name="Mehta T."/>
            <person name="Park D."/>
            <person name="Pearson M."/>
            <person name="Roberts A."/>
            <person name="Saif S."/>
            <person name="Shea T."/>
            <person name="Shenoy N."/>
            <person name="Sisk P."/>
            <person name="Stolte C."/>
            <person name="Sykes S."/>
            <person name="Thomson T."/>
            <person name="Walk T."/>
            <person name="White J."/>
            <person name="Yandava C."/>
            <person name="Izard J."/>
            <person name="Baranova O.V."/>
            <person name="Blanton J.M."/>
            <person name="Tanner A.C."/>
            <person name="Dewhirst F.E."/>
            <person name="Haas B."/>
            <person name="Nusbaum C."/>
            <person name="Birren B."/>
        </authorList>
    </citation>
    <scope>NUCLEOTIDE SEQUENCE [LARGE SCALE GENOMIC DNA]</scope>
    <source>
        <strain evidence="5">1-1 BBBD Race 1</strain>
    </source>
</reference>
<dbReference type="PROSITE" id="PS50294">
    <property type="entry name" value="WD_REPEATS_REGION"/>
    <property type="match status" value="1"/>
</dbReference>
<dbReference type="AlphaFoldDB" id="A0A180GMI8"/>
<evidence type="ECO:0000313" key="5">
    <source>
        <dbReference type="EMBL" id="OAV94027.1"/>
    </source>
</evidence>
<feature type="region of interest" description="Disordered" evidence="4">
    <location>
        <begin position="351"/>
        <end position="388"/>
    </location>
</feature>
<evidence type="ECO:0000256" key="2">
    <source>
        <dbReference type="ARBA" id="ARBA00022737"/>
    </source>
</evidence>
<feature type="repeat" description="WD" evidence="3">
    <location>
        <begin position="296"/>
        <end position="337"/>
    </location>
</feature>
<dbReference type="Gene3D" id="2.130.10.10">
    <property type="entry name" value="YVTN repeat-like/Quinoprotein amine dehydrogenase"/>
    <property type="match status" value="2"/>
</dbReference>
<reference evidence="6" key="4">
    <citation type="submission" date="2025-05" db="UniProtKB">
        <authorList>
            <consortium name="EnsemblFungi"/>
        </authorList>
    </citation>
    <scope>IDENTIFICATION</scope>
    <source>
        <strain evidence="6">isolate 1-1 / race 1 (BBBD)</strain>
    </source>
</reference>
<reference evidence="6 7" key="3">
    <citation type="journal article" date="2017" name="G3 (Bethesda)">
        <title>Comparative analysis highlights variable genome content of wheat rusts and divergence of the mating loci.</title>
        <authorList>
            <person name="Cuomo C.A."/>
            <person name="Bakkeren G."/>
            <person name="Khalil H.B."/>
            <person name="Panwar V."/>
            <person name="Joly D."/>
            <person name="Linning R."/>
            <person name="Sakthikumar S."/>
            <person name="Song X."/>
            <person name="Adiconis X."/>
            <person name="Fan L."/>
            <person name="Goldberg J.M."/>
            <person name="Levin J.Z."/>
            <person name="Young S."/>
            <person name="Zeng Q."/>
            <person name="Anikster Y."/>
            <person name="Bruce M."/>
            <person name="Wang M."/>
            <person name="Yin C."/>
            <person name="McCallum B."/>
            <person name="Szabo L.J."/>
            <person name="Hulbert S."/>
            <person name="Chen X."/>
            <person name="Fellers J.P."/>
        </authorList>
    </citation>
    <scope>NUCLEOTIDE SEQUENCE</scope>
    <source>
        <strain evidence="7">Isolate 1-1 / race 1 (BBBD)</strain>
        <strain evidence="6">isolate 1-1 / race 1 (BBBD)</strain>
    </source>
</reference>
<keyword evidence="1 3" id="KW-0853">WD repeat</keyword>
<keyword evidence="7" id="KW-1185">Reference proteome</keyword>
<dbReference type="EnsemblFungi" id="PTTG_06732-t43_1">
    <property type="protein sequence ID" value="PTTG_06732-t43_1-p1"/>
    <property type="gene ID" value="PTTG_06732"/>
</dbReference>
<accession>A0A180GMI8</accession>
<dbReference type="InterPro" id="IPR039328">
    <property type="entry name" value="WDR89"/>
</dbReference>